<evidence type="ECO:0000256" key="1">
    <source>
        <dbReference type="ARBA" id="ARBA00001968"/>
    </source>
</evidence>
<proteinExistence type="inferred from homology"/>
<organism evidence="8 9">
    <name type="scientific">Nitratireductor indicus C115</name>
    <dbReference type="NCBI Taxonomy" id="1231190"/>
    <lineage>
        <taxon>Bacteria</taxon>
        <taxon>Pseudomonadati</taxon>
        <taxon>Pseudomonadota</taxon>
        <taxon>Alphaproteobacteria</taxon>
        <taxon>Hyphomicrobiales</taxon>
        <taxon>Phyllobacteriaceae</taxon>
        <taxon>Nitratireductor</taxon>
    </lineage>
</organism>
<sequence length="268" mass="27920">MPAPRNRFKARLSEGDPQIGLWMGLANAYTAEICAGAGFDWLVVDGEHAPNDLQSMIGQLQALAAFPVSPVVRAPVGETWILKQLLDIGAQSLLVPMVESAAQARALVEAVRYPPRGKRGVGAALARASAFNRIGDYLTTADGEMCLIVQIESVAGLAALKEIAGVEGVDAVFIGPSDLAADMGYLGRPGAPAVKQAVRTAMATLHDLSCPAGLLTADQAFARECLEEGARFVAIGTDVTLFSGAISQLRRQFAGGGDAVKQAPSSGY</sequence>
<dbReference type="GO" id="GO:0016832">
    <property type="term" value="F:aldehyde-lyase activity"/>
    <property type="evidence" value="ECO:0007669"/>
    <property type="project" value="UniProtKB-ARBA"/>
</dbReference>
<evidence type="ECO:0000256" key="5">
    <source>
        <dbReference type="ARBA" id="ARBA00023317"/>
    </source>
</evidence>
<dbReference type="EMBL" id="AMSI01000027">
    <property type="protein sequence ID" value="EKF40036.1"/>
    <property type="molecule type" value="Genomic_DNA"/>
</dbReference>
<keyword evidence="4" id="KW-0456">Lyase</keyword>
<evidence type="ECO:0000256" key="4">
    <source>
        <dbReference type="ARBA" id="ARBA00023239"/>
    </source>
</evidence>
<comment type="cofactor">
    <cofactor evidence="1">
        <name>a divalent metal cation</name>
        <dbReference type="ChEBI" id="CHEBI:60240"/>
    </cofactor>
</comment>
<evidence type="ECO:0000256" key="6">
    <source>
        <dbReference type="ARBA" id="ARBA00045074"/>
    </source>
</evidence>
<dbReference type="InterPro" id="IPR005000">
    <property type="entry name" value="Aldolase/citrate-lyase_domain"/>
</dbReference>
<dbReference type="GO" id="GO:0046872">
    <property type="term" value="F:metal ion binding"/>
    <property type="evidence" value="ECO:0007669"/>
    <property type="project" value="UniProtKB-KW"/>
</dbReference>
<name>K2NYA5_9HYPH</name>
<evidence type="ECO:0000256" key="2">
    <source>
        <dbReference type="ARBA" id="ARBA00005568"/>
    </source>
</evidence>
<dbReference type="PATRIC" id="fig|1231190.3.peg.4714"/>
<feature type="domain" description="HpcH/HpaI aldolase/citrate lyase" evidence="7">
    <location>
        <begin position="18"/>
        <end position="243"/>
    </location>
</feature>
<dbReference type="InterPro" id="IPR040442">
    <property type="entry name" value="Pyrv_kinase-like_dom_sf"/>
</dbReference>
<dbReference type="SUPFAM" id="SSF51621">
    <property type="entry name" value="Phosphoenolpyruvate/pyruvate domain"/>
    <property type="match status" value="1"/>
</dbReference>
<comment type="catalytic activity">
    <reaction evidence="6">
        <text>D-glyceraldehyde + pyruvate = 2-dehydro-3-deoxy-L-galactonate</text>
        <dbReference type="Rhea" id="RHEA:80055"/>
        <dbReference type="ChEBI" id="CHEBI:15361"/>
        <dbReference type="ChEBI" id="CHEBI:17378"/>
        <dbReference type="ChEBI" id="CHEBI:75545"/>
    </reaction>
</comment>
<evidence type="ECO:0000259" key="7">
    <source>
        <dbReference type="Pfam" id="PF03328"/>
    </source>
</evidence>
<keyword evidence="9" id="KW-1185">Reference proteome</keyword>
<dbReference type="Proteomes" id="UP000007374">
    <property type="component" value="Unassembled WGS sequence"/>
</dbReference>
<dbReference type="Gene3D" id="3.20.20.60">
    <property type="entry name" value="Phosphoenolpyruvate-binding domains"/>
    <property type="match status" value="1"/>
</dbReference>
<dbReference type="PANTHER" id="PTHR30502">
    <property type="entry name" value="2-KETO-3-DEOXY-L-RHAMNONATE ALDOLASE"/>
    <property type="match status" value="1"/>
</dbReference>
<dbReference type="FunFam" id="3.20.20.60:FF:000004">
    <property type="entry name" value="5-keto-4-deoxy-D-glucarate aldolase"/>
    <property type="match status" value="1"/>
</dbReference>
<reference evidence="8 9" key="1">
    <citation type="journal article" date="2012" name="J. Bacteriol.">
        <title>Genome Sequence of Nitratireductor indicus Type Strain C115.</title>
        <authorList>
            <person name="Lai Q."/>
            <person name="Li G."/>
            <person name="Yu Z."/>
            <person name="Shao Z."/>
        </authorList>
    </citation>
    <scope>NUCLEOTIDE SEQUENCE [LARGE SCALE GENOMIC DNA]</scope>
    <source>
        <strain evidence="8 9">C115</strain>
    </source>
</reference>
<dbReference type="Pfam" id="PF03328">
    <property type="entry name" value="HpcH_HpaI"/>
    <property type="match status" value="1"/>
</dbReference>
<dbReference type="RefSeq" id="WP_009452807.1">
    <property type="nucleotide sequence ID" value="NZ_AMSI01000027.1"/>
</dbReference>
<dbReference type="GO" id="GO:0005737">
    <property type="term" value="C:cytoplasm"/>
    <property type="evidence" value="ECO:0007669"/>
    <property type="project" value="TreeGrafter"/>
</dbReference>
<dbReference type="InterPro" id="IPR050251">
    <property type="entry name" value="HpcH-HpaI_aldolase"/>
</dbReference>
<dbReference type="PANTHER" id="PTHR30502:SF0">
    <property type="entry name" value="PHOSPHOENOLPYRUVATE CARBOXYLASE FAMILY PROTEIN"/>
    <property type="match status" value="1"/>
</dbReference>
<keyword evidence="5" id="KW-0670">Pyruvate</keyword>
<dbReference type="OrthoDB" id="9802624at2"/>
<dbReference type="AlphaFoldDB" id="K2NYA5"/>
<comment type="similarity">
    <text evidence="2">Belongs to the HpcH/HpaI aldolase family.</text>
</comment>
<evidence type="ECO:0000313" key="8">
    <source>
        <dbReference type="EMBL" id="EKF40036.1"/>
    </source>
</evidence>
<evidence type="ECO:0000256" key="3">
    <source>
        <dbReference type="ARBA" id="ARBA00022723"/>
    </source>
</evidence>
<gene>
    <name evidence="8" type="ORF">NA8A_22863</name>
</gene>
<keyword evidence="3" id="KW-0479">Metal-binding</keyword>
<evidence type="ECO:0000313" key="9">
    <source>
        <dbReference type="Proteomes" id="UP000007374"/>
    </source>
</evidence>
<comment type="caution">
    <text evidence="8">The sequence shown here is derived from an EMBL/GenBank/DDBJ whole genome shotgun (WGS) entry which is preliminary data.</text>
</comment>
<dbReference type="STRING" id="721133.SAMN05216176_11920"/>
<dbReference type="eggNOG" id="COG3836">
    <property type="taxonomic scope" value="Bacteria"/>
</dbReference>
<accession>K2NYA5</accession>
<dbReference type="InterPro" id="IPR015813">
    <property type="entry name" value="Pyrv/PenolPyrv_kinase-like_dom"/>
</dbReference>
<protein>
    <submittedName>
        <fullName evidence="8">2,4-dihydroxyhept-2-ene-1,7-dioic acid aldolase</fullName>
    </submittedName>
</protein>